<accession>A0A0L0T084</accession>
<evidence type="ECO:0000313" key="6">
    <source>
        <dbReference type="EMBL" id="KNE68198.1"/>
    </source>
</evidence>
<dbReference type="FunFam" id="3.90.70.30:FF:000001">
    <property type="entry name" value="Glutathione gamma-glutamylcysteinyltransferase 1"/>
    <property type="match status" value="1"/>
</dbReference>
<keyword evidence="3" id="KW-0808">Transferase</keyword>
<dbReference type="Gene3D" id="3.90.70.30">
    <property type="entry name" value="Phytochelatin synthase, N-terminal domain"/>
    <property type="match status" value="1"/>
</dbReference>
<dbReference type="Proteomes" id="UP000054350">
    <property type="component" value="Unassembled WGS sequence"/>
</dbReference>
<dbReference type="PROSITE" id="PS51443">
    <property type="entry name" value="PCS"/>
    <property type="match status" value="1"/>
</dbReference>
<evidence type="ECO:0000256" key="4">
    <source>
        <dbReference type="ARBA" id="ARBA00022723"/>
    </source>
</evidence>
<dbReference type="EMBL" id="GG745356">
    <property type="protein sequence ID" value="KNE68198.1"/>
    <property type="molecule type" value="Genomic_DNA"/>
</dbReference>
<dbReference type="SUPFAM" id="SSF54001">
    <property type="entry name" value="Cysteine proteinases"/>
    <property type="match status" value="1"/>
</dbReference>
<protein>
    <recommendedName>
        <fullName evidence="1">glutathione gamma-glutamylcysteinyltransferase</fullName>
        <ecNumber evidence="1">2.3.2.15</ecNumber>
    </recommendedName>
</protein>
<dbReference type="GO" id="GO:0046938">
    <property type="term" value="P:phytochelatin biosynthetic process"/>
    <property type="evidence" value="ECO:0007669"/>
    <property type="project" value="InterPro"/>
</dbReference>
<name>A0A0L0T084_ALLM3</name>
<evidence type="ECO:0000256" key="1">
    <source>
        <dbReference type="ARBA" id="ARBA00012468"/>
    </source>
</evidence>
<evidence type="ECO:0000313" key="7">
    <source>
        <dbReference type="Proteomes" id="UP000054350"/>
    </source>
</evidence>
<dbReference type="GO" id="GO:0046872">
    <property type="term" value="F:metal ion binding"/>
    <property type="evidence" value="ECO:0007669"/>
    <property type="project" value="UniProtKB-KW"/>
</dbReference>
<dbReference type="eggNOG" id="KOG0632">
    <property type="taxonomic scope" value="Eukaryota"/>
</dbReference>
<evidence type="ECO:0000259" key="5">
    <source>
        <dbReference type="PROSITE" id="PS51443"/>
    </source>
</evidence>
<keyword evidence="4" id="KW-0479">Metal-binding</keyword>
<evidence type="ECO:0000256" key="3">
    <source>
        <dbReference type="ARBA" id="ARBA00022679"/>
    </source>
</evidence>
<gene>
    <name evidence="6" type="ORF">AMAG_12877</name>
</gene>
<dbReference type="VEuPathDB" id="FungiDB:AMAG_12877"/>
<dbReference type="AlphaFoldDB" id="A0A0L0T084"/>
<dbReference type="GO" id="GO:0010038">
    <property type="term" value="P:response to metal ion"/>
    <property type="evidence" value="ECO:0007669"/>
    <property type="project" value="InterPro"/>
</dbReference>
<dbReference type="Pfam" id="PF05023">
    <property type="entry name" value="Phytochelatin"/>
    <property type="match status" value="1"/>
</dbReference>
<reference evidence="7" key="2">
    <citation type="submission" date="2009-11" db="EMBL/GenBank/DDBJ databases">
        <title>The Genome Sequence of Allomyces macrogynus strain ATCC 38327.</title>
        <authorList>
            <consortium name="The Broad Institute Genome Sequencing Platform"/>
            <person name="Russ C."/>
            <person name="Cuomo C."/>
            <person name="Shea T."/>
            <person name="Young S.K."/>
            <person name="Zeng Q."/>
            <person name="Koehrsen M."/>
            <person name="Haas B."/>
            <person name="Borodovsky M."/>
            <person name="Guigo R."/>
            <person name="Alvarado L."/>
            <person name="Berlin A."/>
            <person name="Borenstein D."/>
            <person name="Chen Z."/>
            <person name="Engels R."/>
            <person name="Freedman E."/>
            <person name="Gellesch M."/>
            <person name="Goldberg J."/>
            <person name="Griggs A."/>
            <person name="Gujja S."/>
            <person name="Heiman D."/>
            <person name="Hepburn T."/>
            <person name="Howarth C."/>
            <person name="Jen D."/>
            <person name="Larson L."/>
            <person name="Lewis B."/>
            <person name="Mehta T."/>
            <person name="Park D."/>
            <person name="Pearson M."/>
            <person name="Roberts A."/>
            <person name="Saif S."/>
            <person name="Shenoy N."/>
            <person name="Sisk P."/>
            <person name="Stolte C."/>
            <person name="Sykes S."/>
            <person name="Walk T."/>
            <person name="White J."/>
            <person name="Yandava C."/>
            <person name="Burger G."/>
            <person name="Gray M.W."/>
            <person name="Holland P.W.H."/>
            <person name="King N."/>
            <person name="Lang F.B.F."/>
            <person name="Roger A.J."/>
            <person name="Ruiz-Trillo I."/>
            <person name="Lander E."/>
            <person name="Nusbaum C."/>
        </authorList>
    </citation>
    <scope>NUCLEOTIDE SEQUENCE [LARGE SCALE GENOMIC DNA]</scope>
    <source>
        <strain evidence="7">ATCC 38327</strain>
    </source>
</reference>
<dbReference type="EC" id="2.3.2.15" evidence="1"/>
<dbReference type="OrthoDB" id="448954at2759"/>
<reference evidence="6 7" key="1">
    <citation type="submission" date="2009-11" db="EMBL/GenBank/DDBJ databases">
        <title>Annotation of Allomyces macrogynus ATCC 38327.</title>
        <authorList>
            <consortium name="The Broad Institute Genome Sequencing Platform"/>
            <person name="Russ C."/>
            <person name="Cuomo C."/>
            <person name="Burger G."/>
            <person name="Gray M.W."/>
            <person name="Holland P.W.H."/>
            <person name="King N."/>
            <person name="Lang F.B.F."/>
            <person name="Roger A.J."/>
            <person name="Ruiz-Trillo I."/>
            <person name="Young S.K."/>
            <person name="Zeng Q."/>
            <person name="Gargeya S."/>
            <person name="Fitzgerald M."/>
            <person name="Haas B."/>
            <person name="Abouelleil A."/>
            <person name="Alvarado L."/>
            <person name="Arachchi H.M."/>
            <person name="Berlin A."/>
            <person name="Chapman S.B."/>
            <person name="Gearin G."/>
            <person name="Goldberg J."/>
            <person name="Griggs A."/>
            <person name="Gujja S."/>
            <person name="Hansen M."/>
            <person name="Heiman D."/>
            <person name="Howarth C."/>
            <person name="Larimer J."/>
            <person name="Lui A."/>
            <person name="MacDonald P.J.P."/>
            <person name="McCowen C."/>
            <person name="Montmayeur A."/>
            <person name="Murphy C."/>
            <person name="Neiman D."/>
            <person name="Pearson M."/>
            <person name="Priest M."/>
            <person name="Roberts A."/>
            <person name="Saif S."/>
            <person name="Shea T."/>
            <person name="Sisk P."/>
            <person name="Stolte C."/>
            <person name="Sykes S."/>
            <person name="Wortman J."/>
            <person name="Nusbaum C."/>
            <person name="Birren B."/>
        </authorList>
    </citation>
    <scope>NUCLEOTIDE SEQUENCE [LARGE SCALE GENOMIC DNA]</scope>
    <source>
        <strain evidence="6 7">ATCC 38327</strain>
    </source>
</reference>
<dbReference type="InterPro" id="IPR038765">
    <property type="entry name" value="Papain-like_cys_pep_sf"/>
</dbReference>
<dbReference type="InterPro" id="IPR038156">
    <property type="entry name" value="PCS_N_sf"/>
</dbReference>
<evidence type="ECO:0000256" key="2">
    <source>
        <dbReference type="ARBA" id="ARBA00022539"/>
    </source>
</evidence>
<feature type="domain" description="Peptidase C83" evidence="5">
    <location>
        <begin position="116"/>
        <end position="338"/>
    </location>
</feature>
<dbReference type="InterPro" id="IPR040409">
    <property type="entry name" value="PCS-like"/>
</dbReference>
<organism evidence="6 7">
    <name type="scientific">Allomyces macrogynus (strain ATCC 38327)</name>
    <name type="common">Allomyces javanicus var. macrogynus</name>
    <dbReference type="NCBI Taxonomy" id="578462"/>
    <lineage>
        <taxon>Eukaryota</taxon>
        <taxon>Fungi</taxon>
        <taxon>Fungi incertae sedis</taxon>
        <taxon>Blastocladiomycota</taxon>
        <taxon>Blastocladiomycetes</taxon>
        <taxon>Blastocladiales</taxon>
        <taxon>Blastocladiaceae</taxon>
        <taxon>Allomyces</taxon>
    </lineage>
</organism>
<dbReference type="PANTHER" id="PTHR33447">
    <property type="entry name" value="GLUTATHIONE GAMMA-GLUTAMYLCYSTEINYLTRANSFERASE"/>
    <property type="match status" value="1"/>
</dbReference>
<keyword evidence="2" id="KW-0104">Cadmium</keyword>
<dbReference type="InterPro" id="IPR007719">
    <property type="entry name" value="PCS_N"/>
</dbReference>
<proteinExistence type="predicted"/>
<keyword evidence="7" id="KW-1185">Reference proteome</keyword>
<dbReference type="GO" id="GO:0016756">
    <property type="term" value="F:glutathione gamma-glutamylcysteinyltransferase activity"/>
    <property type="evidence" value="ECO:0007669"/>
    <property type="project" value="UniProtKB-EC"/>
</dbReference>
<sequence>MLSSVPAAAMARPLLTRQSRWLPARASFLLTTRPAVRSLASCTRCGSHDPCPSNNVPSAACPPPSLLGLSPSPMSNLLASTQPPLIAPAPPAEPATAAATAAARRARTLLDEQTQLLQTTFYRRPLPASLTSFTSPEGKRLFKESLKLGFSENYFSLAATFTTQSEPAYCGLGSLAMVLNALEVDPKKRWKGGWRWYSDEMLECCAPLDVIRKKGITFKEFACIAKCNGLSVIAKQADHVTFDEFEHDLRACTSNAFPTETHMVVSFSRKSLGQTGDGHFSPVTSYHPADGKVLVLDTARFKYPSYYVAVKQLYEAMLPNDPETGLPRGYCLLQRRADPGVADMAAAVSATAATAVPPMPVDVAPALPLCQVRNTDTRDASWVRVARVFCAHVPRAIAASAPLHDASRHPQMLVAPLVARMLGAIPPTFDVGFTAPGIDRTAAPSLQTAIADAHIKRGRALVAMVTAHPLYAIVCDVLAGRNPAAAGDEEAHTHGPVSPVRGHVGDQRLQRWAQVNAGPASAPAMAGPVAATILLLSMPREAYVRATPKAVYAAFEGVRARAALEGPLKHEVERIHDQLQSLTHEYCACDAAAPGREGGRYTGACKL</sequence>